<evidence type="ECO:0000256" key="1">
    <source>
        <dbReference type="SAM" id="MobiDB-lite"/>
    </source>
</evidence>
<proteinExistence type="predicted"/>
<comment type="caution">
    <text evidence="2">The sequence shown here is derived from an EMBL/GenBank/DDBJ whole genome shotgun (WGS) entry which is preliminary data.</text>
</comment>
<dbReference type="EMBL" id="JADGJQ010000007">
    <property type="protein sequence ID" value="KAJ3182995.1"/>
    <property type="molecule type" value="Genomic_DNA"/>
</dbReference>
<feature type="compositionally biased region" description="Polar residues" evidence="1">
    <location>
        <begin position="192"/>
        <end position="207"/>
    </location>
</feature>
<feature type="compositionally biased region" description="Polar residues" evidence="1">
    <location>
        <begin position="15"/>
        <end position="32"/>
    </location>
</feature>
<feature type="compositionally biased region" description="Basic and acidic residues" evidence="1">
    <location>
        <begin position="143"/>
        <end position="152"/>
    </location>
</feature>
<accession>A0AAD5TRH7</accession>
<reference evidence="2" key="1">
    <citation type="submission" date="2020-05" db="EMBL/GenBank/DDBJ databases">
        <title>Phylogenomic resolution of chytrid fungi.</title>
        <authorList>
            <person name="Stajich J.E."/>
            <person name="Amses K."/>
            <person name="Simmons R."/>
            <person name="Seto K."/>
            <person name="Myers J."/>
            <person name="Bonds A."/>
            <person name="Quandt C.A."/>
            <person name="Barry K."/>
            <person name="Liu P."/>
            <person name="Grigoriev I."/>
            <person name="Longcore J.E."/>
            <person name="James T.Y."/>
        </authorList>
    </citation>
    <scope>NUCLEOTIDE SEQUENCE</scope>
    <source>
        <strain evidence="2">JEL0379</strain>
    </source>
</reference>
<feature type="region of interest" description="Disordered" evidence="1">
    <location>
        <begin position="392"/>
        <end position="570"/>
    </location>
</feature>
<feature type="compositionally biased region" description="Basic and acidic residues" evidence="1">
    <location>
        <begin position="478"/>
        <end position="500"/>
    </location>
</feature>
<feature type="region of interest" description="Disordered" evidence="1">
    <location>
        <begin position="126"/>
        <end position="164"/>
    </location>
</feature>
<protein>
    <submittedName>
        <fullName evidence="2">Uncharacterized protein</fullName>
    </submittedName>
</protein>
<evidence type="ECO:0000313" key="2">
    <source>
        <dbReference type="EMBL" id="KAJ3182995.1"/>
    </source>
</evidence>
<feature type="compositionally biased region" description="Basic and acidic residues" evidence="1">
    <location>
        <begin position="58"/>
        <end position="68"/>
    </location>
</feature>
<feature type="compositionally biased region" description="Polar residues" evidence="1">
    <location>
        <begin position="543"/>
        <end position="558"/>
    </location>
</feature>
<keyword evidence="3" id="KW-1185">Reference proteome</keyword>
<feature type="region of interest" description="Disordered" evidence="1">
    <location>
        <begin position="183"/>
        <end position="208"/>
    </location>
</feature>
<dbReference type="Proteomes" id="UP001212152">
    <property type="component" value="Unassembled WGS sequence"/>
</dbReference>
<gene>
    <name evidence="2" type="ORF">HDU87_007417</name>
</gene>
<sequence>MLTATDSILPPVNLADSTPNPSTSTAEVSQEDPTAPLAQAGPALCAMQDLEPATQSDHPSEAGKDPARPRRNYTIAEKLEAVAIIENGGTFEDLASKFPVLKKGKFREWLAIKDILREEPDKTKKRVSTSQVKRAARKLQSHFVDDKTRQRESPTAASRQISDTPPVPVQLVAVQPAIVGPTAEPATPPILPTSTSGSMQPVQQSSAAPDASVSRIFASLAPQLPVPNIQPHICAHPNGAALEYDKDLLGASTSAAPSRFPHSPESLRGPKLTVAALPPPPPVAMDRPVPAQPPNSPAGGTKTKIPAASASSLTSPDSEIIGKLTQVLVKYPHLLPGVSAVVQAVSVSDRVSKVLELETLLQQRPGALEDSEVSDIFKRLCLSLKPNTAVGNPPLALPHTQSAPAEVAADKTSRQSLRQRSPPALFPSPPTQDAPAEDDESAQVQLAAADGGEITRETPPCLPVLASPQRARPSGKVAHVEADDGKSVKRKLTELKDNDKTTYAIGPVSPVVPKAKRAKPSVKKSSPQKKTSTADMEKKATPRASSPSAKQLSPQETITGPHPVPEERGFPSPALIFKAQVAAMCVTRAGIEALIERMGGRQPVNKFKPRPARRPEAARASLDPPSIIGLLDDSGRGHAVSAKVERYGAEFGVFYQAQVPAWNPKHFLDVKERKAGEFLSQWSAYVERKGES</sequence>
<dbReference type="AlphaFoldDB" id="A0AAD5TRH7"/>
<organism evidence="2 3">
    <name type="scientific">Geranomyces variabilis</name>
    <dbReference type="NCBI Taxonomy" id="109894"/>
    <lineage>
        <taxon>Eukaryota</taxon>
        <taxon>Fungi</taxon>
        <taxon>Fungi incertae sedis</taxon>
        <taxon>Chytridiomycota</taxon>
        <taxon>Chytridiomycota incertae sedis</taxon>
        <taxon>Chytridiomycetes</taxon>
        <taxon>Spizellomycetales</taxon>
        <taxon>Powellomycetaceae</taxon>
        <taxon>Geranomyces</taxon>
    </lineage>
</organism>
<evidence type="ECO:0000313" key="3">
    <source>
        <dbReference type="Proteomes" id="UP001212152"/>
    </source>
</evidence>
<feature type="region of interest" description="Disordered" evidence="1">
    <location>
        <begin position="1"/>
        <end position="70"/>
    </location>
</feature>
<name>A0AAD5TRH7_9FUNG</name>
<feature type="region of interest" description="Disordered" evidence="1">
    <location>
        <begin position="281"/>
        <end position="315"/>
    </location>
</feature>
<feature type="compositionally biased region" description="Low complexity" evidence="1">
    <location>
        <begin position="523"/>
        <end position="533"/>
    </location>
</feature>
<feature type="compositionally biased region" description="Polar residues" evidence="1">
    <location>
        <begin position="153"/>
        <end position="163"/>
    </location>
</feature>